<dbReference type="OrthoDB" id="3226781at2"/>
<dbReference type="HAMAP" id="MF_01373">
    <property type="entry name" value="LpqB_lipoprot"/>
    <property type="match status" value="1"/>
</dbReference>
<proteinExistence type="inferred from homology"/>
<evidence type="ECO:0000313" key="8">
    <source>
        <dbReference type="Proteomes" id="UP000288929"/>
    </source>
</evidence>
<keyword evidence="2 6" id="KW-0732">Signal</keyword>
<dbReference type="InterPro" id="IPR059026">
    <property type="entry name" value="LpqB_N"/>
</dbReference>
<dbReference type="Pfam" id="PF10647">
    <property type="entry name" value="Gmad1"/>
    <property type="match status" value="1"/>
</dbReference>
<evidence type="ECO:0000256" key="6">
    <source>
        <dbReference type="HAMAP-Rule" id="MF_01373"/>
    </source>
</evidence>
<keyword evidence="3 6" id="KW-0472">Membrane</keyword>
<gene>
    <name evidence="6 7" type="primary">lpqB</name>
    <name evidence="7" type="ORF">CPELA_08355</name>
</gene>
<keyword evidence="1 6" id="KW-1003">Cell membrane</keyword>
<evidence type="ECO:0000256" key="1">
    <source>
        <dbReference type="ARBA" id="ARBA00022475"/>
    </source>
</evidence>
<dbReference type="InterPro" id="IPR018910">
    <property type="entry name" value="LpqB_C"/>
</dbReference>
<sequence precursor="true">MMKRIPMLCVATAAAMALSACISVPSETDPQAIRSFEQEQPSSFEGPKEGEAPDLLLRDFYSANALAEQQYRAAKSYMSKEKAESWAPRPDILVLDRIDVNSAPQDDEEPGRTYEVTGTIVGEVSKAGAYQPRKMPFRQNVRLEEIDGEWRIVDLPNQIMVERNAFRNHYTMRNVYFFDPSGSRLVADQRWIYNRTGSLDSALLSLLIEGPSEWLAPGVMDELPADATYAGRREGVYEFSGLTNLSSDAMRRLAASIVWTLGMAEIGGPYHLAFDGNPVRSRDTEDPDLTVDNFAEYNPQATGNSFDTAYALLGGQLVNINGGRINPVNKPIGEIDAIESISISGKSDAVGVVRSFGQGDDRESELLIGTMNTPLESKLRARTLTKPTFEPTASSLWTVIDGQKIARVARSSDNGEIVQTEVDSESLGEHSDISVLQLSHAGSRVAIVMNGKVYVGVVARPNVGERKVTNVIDLLPGFEDTIISLDWQADGTLLIGTANPEAPVWIAAPDGSSATPLPGANLDAPVVSVTSNSSTIFATDARATMQIPKDLQEANFWREVAGIEGVRAPVVVPN</sequence>
<evidence type="ECO:0000256" key="2">
    <source>
        <dbReference type="ARBA" id="ARBA00022729"/>
    </source>
</evidence>
<organism evidence="7 8">
    <name type="scientific">Corynebacterium pelargi</name>
    <dbReference type="NCBI Taxonomy" id="1471400"/>
    <lineage>
        <taxon>Bacteria</taxon>
        <taxon>Bacillati</taxon>
        <taxon>Actinomycetota</taxon>
        <taxon>Actinomycetes</taxon>
        <taxon>Mycobacteriales</taxon>
        <taxon>Corynebacteriaceae</taxon>
        <taxon>Corynebacterium</taxon>
    </lineage>
</organism>
<reference evidence="7 8" key="1">
    <citation type="submission" date="2019-01" db="EMBL/GenBank/DDBJ databases">
        <authorList>
            <person name="Ruckert C."/>
            <person name="Busche T."/>
            <person name="Kalinowski J."/>
        </authorList>
    </citation>
    <scope>NUCLEOTIDE SEQUENCE [LARGE SCALE GENOMIC DNA]</scope>
    <source>
        <strain evidence="7 8">136/3</strain>
    </source>
</reference>
<evidence type="ECO:0000313" key="7">
    <source>
        <dbReference type="EMBL" id="QAU52926.1"/>
    </source>
</evidence>
<dbReference type="SUPFAM" id="SSF50993">
    <property type="entry name" value="Peptidase/esterase 'gauge' domain"/>
    <property type="match status" value="1"/>
</dbReference>
<dbReference type="RefSeq" id="WP_128890306.1">
    <property type="nucleotide sequence ID" value="NZ_BMCX01000002.1"/>
</dbReference>
<protein>
    <recommendedName>
        <fullName evidence="6">Lipoprotein LpqB</fullName>
    </recommendedName>
</protein>
<dbReference type="AlphaFoldDB" id="A0A410WAG8"/>
<dbReference type="Pfam" id="PF10646">
    <property type="entry name" value="Germane"/>
    <property type="match status" value="1"/>
</dbReference>
<dbReference type="InterPro" id="IPR023959">
    <property type="entry name" value="LpqB"/>
</dbReference>
<comment type="subcellular location">
    <subcellularLocation>
        <location evidence="6">Cell membrane</location>
        <topology evidence="6">Lipid-anchor</topology>
    </subcellularLocation>
</comment>
<name>A0A410WAG8_9CORY</name>
<accession>A0A410WAG8</accession>
<keyword evidence="5 6" id="KW-0449">Lipoprotein</keyword>
<evidence type="ECO:0000256" key="3">
    <source>
        <dbReference type="ARBA" id="ARBA00023136"/>
    </source>
</evidence>
<dbReference type="InterPro" id="IPR019606">
    <property type="entry name" value="GerMN"/>
</dbReference>
<dbReference type="Proteomes" id="UP000288929">
    <property type="component" value="Chromosome"/>
</dbReference>
<dbReference type="GO" id="GO:0005886">
    <property type="term" value="C:plasma membrane"/>
    <property type="evidence" value="ECO:0007669"/>
    <property type="project" value="UniProtKB-SubCell"/>
</dbReference>
<comment type="similarity">
    <text evidence="6">Belongs to the LpqB lipoprotein family.</text>
</comment>
<keyword evidence="4 6" id="KW-0564">Palmitate</keyword>
<keyword evidence="8" id="KW-1185">Reference proteome</keyword>
<evidence type="ECO:0000256" key="5">
    <source>
        <dbReference type="ARBA" id="ARBA00023288"/>
    </source>
</evidence>
<dbReference type="KEGG" id="cpeg:CPELA_08355"/>
<dbReference type="PROSITE" id="PS51257">
    <property type="entry name" value="PROKAR_LIPOPROTEIN"/>
    <property type="match status" value="1"/>
</dbReference>
<dbReference type="EMBL" id="CP035299">
    <property type="protein sequence ID" value="QAU52926.1"/>
    <property type="molecule type" value="Genomic_DNA"/>
</dbReference>
<evidence type="ECO:0000256" key="4">
    <source>
        <dbReference type="ARBA" id="ARBA00023139"/>
    </source>
</evidence>
<dbReference type="Pfam" id="PF25976">
    <property type="entry name" value="LpqB_N"/>
    <property type="match status" value="1"/>
</dbReference>
<dbReference type="SMART" id="SM00909">
    <property type="entry name" value="Germane"/>
    <property type="match status" value="1"/>
</dbReference>